<dbReference type="InterPro" id="IPR008969">
    <property type="entry name" value="CarboxyPept-like_regulatory"/>
</dbReference>
<evidence type="ECO:0000256" key="1">
    <source>
        <dbReference type="ARBA" id="ARBA00004442"/>
    </source>
</evidence>
<dbReference type="SUPFAM" id="SSF49464">
    <property type="entry name" value="Carboxypeptidase regulatory domain-like"/>
    <property type="match status" value="2"/>
</dbReference>
<dbReference type="InterPro" id="IPR006664">
    <property type="entry name" value="OMP_bac"/>
</dbReference>
<dbReference type="GO" id="GO:0009279">
    <property type="term" value="C:cell outer membrane"/>
    <property type="evidence" value="ECO:0007669"/>
    <property type="project" value="UniProtKB-SubCell"/>
</dbReference>
<dbReference type="InterPro" id="IPR036737">
    <property type="entry name" value="OmpA-like_sf"/>
</dbReference>
<accession>A0A937DJS9</accession>
<dbReference type="Gene3D" id="3.30.1330.60">
    <property type="entry name" value="OmpA-like domain"/>
    <property type="match status" value="1"/>
</dbReference>
<dbReference type="PRINTS" id="PR01021">
    <property type="entry name" value="OMPADOMAIN"/>
</dbReference>
<dbReference type="InterPro" id="IPR006665">
    <property type="entry name" value="OmpA-like"/>
</dbReference>
<dbReference type="AlphaFoldDB" id="A0A937DJS9"/>
<dbReference type="CDD" id="cd07185">
    <property type="entry name" value="OmpA_C-like"/>
    <property type="match status" value="1"/>
</dbReference>
<dbReference type="PANTHER" id="PTHR30329:SF21">
    <property type="entry name" value="LIPOPROTEIN YIAD-RELATED"/>
    <property type="match status" value="1"/>
</dbReference>
<comment type="caution">
    <text evidence="7">The sequence shown here is derived from an EMBL/GenBank/DDBJ whole genome shotgun (WGS) entry which is preliminary data.</text>
</comment>
<dbReference type="Proteomes" id="UP000642920">
    <property type="component" value="Unassembled WGS sequence"/>
</dbReference>
<dbReference type="Pfam" id="PF00691">
    <property type="entry name" value="OmpA"/>
    <property type="match status" value="1"/>
</dbReference>
<dbReference type="EMBL" id="JAERQG010000002">
    <property type="protein sequence ID" value="MBL0765214.1"/>
    <property type="molecule type" value="Genomic_DNA"/>
</dbReference>
<dbReference type="InterPro" id="IPR011659">
    <property type="entry name" value="WD40"/>
</dbReference>
<dbReference type="RefSeq" id="WP_201919627.1">
    <property type="nucleotide sequence ID" value="NZ_JAERQG010000002.1"/>
</dbReference>
<proteinExistence type="predicted"/>
<dbReference type="Pfam" id="PF07676">
    <property type="entry name" value="PD40"/>
    <property type="match status" value="2"/>
</dbReference>
<feature type="signal peptide" evidence="5">
    <location>
        <begin position="1"/>
        <end position="17"/>
    </location>
</feature>
<evidence type="ECO:0000256" key="4">
    <source>
        <dbReference type="PROSITE-ProRule" id="PRU00473"/>
    </source>
</evidence>
<gene>
    <name evidence="7" type="ORF">JKP34_08140</name>
</gene>
<keyword evidence="8" id="KW-1185">Reference proteome</keyword>
<reference evidence="7" key="1">
    <citation type="submission" date="2021-01" db="EMBL/GenBank/DDBJ databases">
        <title>Marivirga sp. nov., isolated from intertidal surface sediments.</title>
        <authorList>
            <person name="Zhang M."/>
        </authorList>
    </citation>
    <scope>NUCLEOTIDE SEQUENCE</scope>
    <source>
        <strain evidence="7">SM1354</strain>
    </source>
</reference>
<sequence length="681" mass="76904">MKKVLTLLLLCATMAQAQDEQVLYKLVQLGRNVNSRYHESAPLVTPDNQRLYFTVSNHPENNDGVDNSQDIWYSDKQPDGSWGDAIHMESPVNNRKFNQVLTILDGGNTLLIRGGNRKKEEGFSLIYKDGDKWKGPDELEIEGFEEMNNGRFSGAAISQDRSAIVIYMNERTAKPYSDLYVSKQIEEGKYSRPKKIEALSTYKDEFGPYLAENDKVMYYASNREGSMGGVDVWKVRRLDDSWHKWSEPQNIGSPINTGGFDSYFSVDSSGQNAFTTRTYVSADGSNMNIYGLVPKAKITVKGQVFDAETKEPLDILLGISAQEEKNKSIQTGASGEYSFTTYQEKTYQFGGTKIGYEQLTDAIDLTAGFDKDTVITKDIYLQPVKAELVLYGYITEAETLVPANAYLKVIKGGFKDSVQTAYQDGGYKLKLADKGNYLIQVISKDYELVQDTLNAQVEEGTYFKEFRKDYQLKKIVRPYKISGYVYDEKTQEPLSVKLNFDVGDSTIFNVTSKADGYYEALVKVPDTITIRGQKQNYLNLEDKIMISDDQRFLEYNKDLYISPIEVGKTVIINNIYFNFDKTSLKEESFPELNRLTELMQQNPGIKIEIGGHTDDKGSDDYNLTLSEGRAQSVKDYLIEKGIAADRMTAKGYGETEPISSNATDQGRAENRRVEFTILAIE</sequence>
<keyword evidence="5" id="KW-0732">Signal</keyword>
<dbReference type="SUPFAM" id="SSF82171">
    <property type="entry name" value="DPP6 N-terminal domain-like"/>
    <property type="match status" value="1"/>
</dbReference>
<name>A0A937DJS9_9BACT</name>
<dbReference type="PROSITE" id="PS51123">
    <property type="entry name" value="OMPA_2"/>
    <property type="match status" value="1"/>
</dbReference>
<evidence type="ECO:0000313" key="7">
    <source>
        <dbReference type="EMBL" id="MBL0765214.1"/>
    </source>
</evidence>
<evidence type="ECO:0000256" key="5">
    <source>
        <dbReference type="SAM" id="SignalP"/>
    </source>
</evidence>
<dbReference type="PANTHER" id="PTHR30329">
    <property type="entry name" value="STATOR ELEMENT OF FLAGELLAR MOTOR COMPLEX"/>
    <property type="match status" value="1"/>
</dbReference>
<evidence type="ECO:0000256" key="2">
    <source>
        <dbReference type="ARBA" id="ARBA00023136"/>
    </source>
</evidence>
<evidence type="ECO:0000256" key="3">
    <source>
        <dbReference type="ARBA" id="ARBA00023237"/>
    </source>
</evidence>
<dbReference type="SUPFAM" id="SSF103088">
    <property type="entry name" value="OmpA-like"/>
    <property type="match status" value="1"/>
</dbReference>
<keyword evidence="3" id="KW-0998">Cell outer membrane</keyword>
<evidence type="ECO:0000313" key="8">
    <source>
        <dbReference type="Proteomes" id="UP000642920"/>
    </source>
</evidence>
<feature type="chain" id="PRO_5038050295" evidence="5">
    <location>
        <begin position="18"/>
        <end position="681"/>
    </location>
</feature>
<keyword evidence="2 4" id="KW-0472">Membrane</keyword>
<feature type="domain" description="OmpA-like" evidence="6">
    <location>
        <begin position="566"/>
        <end position="681"/>
    </location>
</feature>
<comment type="subcellular location">
    <subcellularLocation>
        <location evidence="1">Cell outer membrane</location>
    </subcellularLocation>
</comment>
<dbReference type="InterPro" id="IPR050330">
    <property type="entry name" value="Bact_OuterMem_StrucFunc"/>
</dbReference>
<organism evidence="7 8">
    <name type="scientific">Marivirga atlantica</name>
    <dbReference type="NCBI Taxonomy" id="1548457"/>
    <lineage>
        <taxon>Bacteria</taxon>
        <taxon>Pseudomonadati</taxon>
        <taxon>Bacteroidota</taxon>
        <taxon>Cytophagia</taxon>
        <taxon>Cytophagales</taxon>
        <taxon>Marivirgaceae</taxon>
        <taxon>Marivirga</taxon>
    </lineage>
</organism>
<evidence type="ECO:0000259" key="6">
    <source>
        <dbReference type="PROSITE" id="PS51123"/>
    </source>
</evidence>
<protein>
    <submittedName>
        <fullName evidence="7">OmpA family protein</fullName>
    </submittedName>
</protein>
<dbReference type="Gene3D" id="2.60.40.1120">
    <property type="entry name" value="Carboxypeptidase-like, regulatory domain"/>
    <property type="match status" value="1"/>
</dbReference>